<dbReference type="GO" id="GO:0046983">
    <property type="term" value="F:protein dimerization activity"/>
    <property type="evidence" value="ECO:0007669"/>
    <property type="project" value="InterPro"/>
</dbReference>
<evidence type="ECO:0000256" key="10">
    <source>
        <dbReference type="ARBA" id="ARBA00022723"/>
    </source>
</evidence>
<evidence type="ECO:0000256" key="15">
    <source>
        <dbReference type="ARBA" id="ARBA00023012"/>
    </source>
</evidence>
<dbReference type="Pfam" id="PF07730">
    <property type="entry name" value="HisKA_3"/>
    <property type="match status" value="1"/>
</dbReference>
<evidence type="ECO:0000256" key="12">
    <source>
        <dbReference type="ARBA" id="ARBA00022777"/>
    </source>
</evidence>
<keyword evidence="7" id="KW-0963">Cytoplasm</keyword>
<dbReference type="InterPro" id="IPR050482">
    <property type="entry name" value="Sensor_HK_TwoCompSys"/>
</dbReference>
<dbReference type="Gene3D" id="1.20.5.1930">
    <property type="match status" value="1"/>
</dbReference>
<dbReference type="Gene3D" id="3.30.565.10">
    <property type="entry name" value="Histidine kinase-like ATPase, C-terminal domain"/>
    <property type="match status" value="1"/>
</dbReference>
<evidence type="ECO:0000256" key="13">
    <source>
        <dbReference type="ARBA" id="ARBA00022840"/>
    </source>
</evidence>
<dbReference type="SUPFAM" id="SSF55874">
    <property type="entry name" value="ATPase domain of HSP90 chaperone/DNA topoisomerase II/histidine kinase"/>
    <property type="match status" value="1"/>
</dbReference>
<dbReference type="CDD" id="cd16917">
    <property type="entry name" value="HATPase_UhpB-NarQ-NarX-like"/>
    <property type="match status" value="1"/>
</dbReference>
<keyword evidence="6" id="KW-0004">4Fe-4S</keyword>
<evidence type="ECO:0000256" key="3">
    <source>
        <dbReference type="ARBA" id="ARBA00004496"/>
    </source>
</evidence>
<evidence type="ECO:0000256" key="14">
    <source>
        <dbReference type="ARBA" id="ARBA00023004"/>
    </source>
</evidence>
<dbReference type="GO" id="GO:0005524">
    <property type="term" value="F:ATP binding"/>
    <property type="evidence" value="ECO:0007669"/>
    <property type="project" value="UniProtKB-KW"/>
</dbReference>
<dbReference type="PANTHER" id="PTHR24421">
    <property type="entry name" value="NITRATE/NITRITE SENSOR PROTEIN NARX-RELATED"/>
    <property type="match status" value="1"/>
</dbReference>
<comment type="subcellular location">
    <subcellularLocation>
        <location evidence="3">Cytoplasm</location>
    </subcellularLocation>
</comment>
<keyword evidence="11" id="KW-0547">Nucleotide-binding</keyword>
<dbReference type="InterPro" id="IPR005467">
    <property type="entry name" value="His_kinase_dom"/>
</dbReference>
<dbReference type="GO" id="GO:0051539">
    <property type="term" value="F:4 iron, 4 sulfur cluster binding"/>
    <property type="evidence" value="ECO:0007669"/>
    <property type="project" value="UniProtKB-KW"/>
</dbReference>
<evidence type="ECO:0000259" key="21">
    <source>
        <dbReference type="PROSITE" id="PS50109"/>
    </source>
</evidence>
<dbReference type="InterPro" id="IPR003594">
    <property type="entry name" value="HATPase_dom"/>
</dbReference>
<evidence type="ECO:0000256" key="7">
    <source>
        <dbReference type="ARBA" id="ARBA00022490"/>
    </source>
</evidence>
<dbReference type="Pfam" id="PF02518">
    <property type="entry name" value="HATPase_c"/>
    <property type="match status" value="1"/>
</dbReference>
<dbReference type="InterPro" id="IPR004358">
    <property type="entry name" value="Sig_transdc_His_kin-like_C"/>
</dbReference>
<comment type="function">
    <text evidence="17">Member of the two-component regulatory system NreB/NreC involved in the control of dissimilatory nitrate/nitrite reduction in response to oxygen. NreB functions as a direct oxygen sensor histidine kinase which is autophosphorylated, in the absence of oxygen, probably at the conserved histidine residue, and transfers its phosphate group probably to a conserved aspartate residue of NreC. NreB/NreC activates the expression of the nitrate (narGHJI) and nitrite (nir) reductase operons, as well as the putative nitrate transporter gene narT.</text>
</comment>
<feature type="domain" description="Histidine kinase" evidence="21">
    <location>
        <begin position="283"/>
        <end position="376"/>
    </location>
</feature>
<evidence type="ECO:0000256" key="1">
    <source>
        <dbReference type="ARBA" id="ARBA00000085"/>
    </source>
</evidence>
<evidence type="ECO:0000256" key="6">
    <source>
        <dbReference type="ARBA" id="ARBA00022485"/>
    </source>
</evidence>
<dbReference type="AlphaFoldDB" id="A0A6J4VK41"/>
<keyword evidence="16" id="KW-0411">Iron-sulfur</keyword>
<evidence type="ECO:0000256" key="4">
    <source>
        <dbReference type="ARBA" id="ARBA00012438"/>
    </source>
</evidence>
<evidence type="ECO:0000256" key="2">
    <source>
        <dbReference type="ARBA" id="ARBA00001966"/>
    </source>
</evidence>
<dbReference type="GO" id="GO:0000155">
    <property type="term" value="F:phosphorelay sensor kinase activity"/>
    <property type="evidence" value="ECO:0007669"/>
    <property type="project" value="InterPro"/>
</dbReference>
<keyword evidence="10" id="KW-0479">Metal-binding</keyword>
<keyword evidence="15" id="KW-0902">Two-component regulatory system</keyword>
<sequence length="385" mass="40697">MLIDHVRGGPTTGAMRLWGGPAGRLLRRLGGVSLFYKVLVANGALVLGAAVTGTVLGEWVGAGGGAWGVVGFAACVTALSLLVNALVLRAALRPIQRLEEVADAVRRGEGERRAQATPTASFLSDPTIARLTDTFNAMLAAQAWDRAELAALSSRTLDAQEEERRRIARELHDETAQELTALLVRIRLATDGSRDPATRERLAELRAATARILDGVRRLARELRPTILDDLGLAEAVRAYAADIAARGPARVDVRASGFPDATGGTLRALPPARLDPTRELVLFRVVQEALTNATKHANARLIEVSLDQDGVAVTATVADNGRGFEPAAAMQVAPGGQGLGLLGMRERLALVGGTLEIDARPGGGTRVRATVPLPDAEREGRRAE</sequence>
<keyword evidence="9" id="KW-0808">Transferase</keyword>
<evidence type="ECO:0000256" key="20">
    <source>
        <dbReference type="SAM" id="Phobius"/>
    </source>
</evidence>
<gene>
    <name evidence="22" type="ORF">AVDCRST_MAG88-3335</name>
</gene>
<feature type="transmembrane region" description="Helical" evidence="20">
    <location>
        <begin position="34"/>
        <end position="60"/>
    </location>
</feature>
<dbReference type="GO" id="GO:0046872">
    <property type="term" value="F:metal ion binding"/>
    <property type="evidence" value="ECO:0007669"/>
    <property type="project" value="UniProtKB-KW"/>
</dbReference>
<reference evidence="22" key="1">
    <citation type="submission" date="2020-02" db="EMBL/GenBank/DDBJ databases">
        <authorList>
            <person name="Meier V. D."/>
        </authorList>
    </citation>
    <scope>NUCLEOTIDE SEQUENCE</scope>
    <source>
        <strain evidence="22">AVDCRST_MAG88</strain>
    </source>
</reference>
<feature type="transmembrane region" description="Helical" evidence="20">
    <location>
        <begin position="66"/>
        <end position="88"/>
    </location>
</feature>
<evidence type="ECO:0000256" key="18">
    <source>
        <dbReference type="ARBA" id="ARBA00030800"/>
    </source>
</evidence>
<keyword evidence="12" id="KW-0418">Kinase</keyword>
<dbReference type="GO" id="GO:0016020">
    <property type="term" value="C:membrane"/>
    <property type="evidence" value="ECO:0007669"/>
    <property type="project" value="InterPro"/>
</dbReference>
<keyword evidence="20" id="KW-1133">Transmembrane helix</keyword>
<comment type="cofactor">
    <cofactor evidence="2">
        <name>[4Fe-4S] cluster</name>
        <dbReference type="ChEBI" id="CHEBI:49883"/>
    </cofactor>
</comment>
<evidence type="ECO:0000256" key="9">
    <source>
        <dbReference type="ARBA" id="ARBA00022679"/>
    </source>
</evidence>
<dbReference type="SMART" id="SM00387">
    <property type="entry name" value="HATPase_c"/>
    <property type="match status" value="1"/>
</dbReference>
<evidence type="ECO:0000313" key="22">
    <source>
        <dbReference type="EMBL" id="CAA9581054.1"/>
    </source>
</evidence>
<dbReference type="InterPro" id="IPR036890">
    <property type="entry name" value="HATPase_C_sf"/>
</dbReference>
<evidence type="ECO:0000256" key="17">
    <source>
        <dbReference type="ARBA" id="ARBA00024827"/>
    </source>
</evidence>
<feature type="region of interest" description="Disordered" evidence="19">
    <location>
        <begin position="362"/>
        <end position="385"/>
    </location>
</feature>
<organism evidence="22">
    <name type="scientific">uncultured Thermomicrobiales bacterium</name>
    <dbReference type="NCBI Taxonomy" id="1645740"/>
    <lineage>
        <taxon>Bacteria</taxon>
        <taxon>Pseudomonadati</taxon>
        <taxon>Thermomicrobiota</taxon>
        <taxon>Thermomicrobia</taxon>
        <taxon>Thermomicrobiales</taxon>
        <taxon>environmental samples</taxon>
    </lineage>
</organism>
<evidence type="ECO:0000256" key="8">
    <source>
        <dbReference type="ARBA" id="ARBA00022553"/>
    </source>
</evidence>
<dbReference type="PANTHER" id="PTHR24421:SF10">
    <property type="entry name" value="NITRATE_NITRITE SENSOR PROTEIN NARQ"/>
    <property type="match status" value="1"/>
</dbReference>
<protein>
    <recommendedName>
        <fullName evidence="5">Oxygen sensor histidine kinase NreB</fullName>
        <ecNumber evidence="4">2.7.13.3</ecNumber>
    </recommendedName>
    <alternativeName>
        <fullName evidence="18">Nitrogen regulation protein B</fullName>
    </alternativeName>
</protein>
<accession>A0A6J4VK41</accession>
<name>A0A6J4VK41_9BACT</name>
<evidence type="ECO:0000256" key="19">
    <source>
        <dbReference type="SAM" id="MobiDB-lite"/>
    </source>
</evidence>
<keyword evidence="8" id="KW-0597">Phosphoprotein</keyword>
<dbReference type="EMBL" id="CADCWM010000800">
    <property type="protein sequence ID" value="CAA9581054.1"/>
    <property type="molecule type" value="Genomic_DNA"/>
</dbReference>
<evidence type="ECO:0000256" key="11">
    <source>
        <dbReference type="ARBA" id="ARBA00022741"/>
    </source>
</evidence>
<dbReference type="GO" id="GO:0005737">
    <property type="term" value="C:cytoplasm"/>
    <property type="evidence" value="ECO:0007669"/>
    <property type="project" value="UniProtKB-SubCell"/>
</dbReference>
<feature type="compositionally biased region" description="Basic and acidic residues" evidence="19">
    <location>
        <begin position="376"/>
        <end position="385"/>
    </location>
</feature>
<keyword evidence="14" id="KW-0408">Iron</keyword>
<evidence type="ECO:0000256" key="16">
    <source>
        <dbReference type="ARBA" id="ARBA00023014"/>
    </source>
</evidence>
<comment type="catalytic activity">
    <reaction evidence="1">
        <text>ATP + protein L-histidine = ADP + protein N-phospho-L-histidine.</text>
        <dbReference type="EC" id="2.7.13.3"/>
    </reaction>
</comment>
<evidence type="ECO:0000256" key="5">
    <source>
        <dbReference type="ARBA" id="ARBA00017322"/>
    </source>
</evidence>
<dbReference type="PRINTS" id="PR00344">
    <property type="entry name" value="BCTRLSENSOR"/>
</dbReference>
<keyword evidence="20" id="KW-0812">Transmembrane</keyword>
<keyword evidence="20" id="KW-0472">Membrane</keyword>
<dbReference type="PROSITE" id="PS50109">
    <property type="entry name" value="HIS_KIN"/>
    <property type="match status" value="1"/>
</dbReference>
<proteinExistence type="predicted"/>
<keyword evidence="13" id="KW-0067">ATP-binding</keyword>
<dbReference type="EC" id="2.7.13.3" evidence="4"/>
<dbReference type="InterPro" id="IPR011712">
    <property type="entry name" value="Sig_transdc_His_kin_sub3_dim/P"/>
</dbReference>